<evidence type="ECO:0000256" key="1">
    <source>
        <dbReference type="SAM" id="MobiDB-lite"/>
    </source>
</evidence>
<keyword evidence="2" id="KW-1133">Transmembrane helix</keyword>
<feature type="transmembrane region" description="Helical" evidence="2">
    <location>
        <begin position="40"/>
        <end position="60"/>
    </location>
</feature>
<keyword evidence="2" id="KW-0812">Transmembrane</keyword>
<feature type="compositionally biased region" description="Basic and acidic residues" evidence="1">
    <location>
        <begin position="86"/>
        <end position="102"/>
    </location>
</feature>
<keyword evidence="2" id="KW-0472">Membrane</keyword>
<proteinExistence type="predicted"/>
<dbReference type="EMBL" id="JBCLUF010000017">
    <property type="protein sequence ID" value="MEY8662399.1"/>
    <property type="molecule type" value="Genomic_DNA"/>
</dbReference>
<reference evidence="3 4" key="1">
    <citation type="submission" date="2024-03" db="EMBL/GenBank/DDBJ databases">
        <title>Mouse gut bacterial collection (mGBC) of GemPharmatech.</title>
        <authorList>
            <person name="He Y."/>
            <person name="Dong L."/>
            <person name="Wu D."/>
            <person name="Gao X."/>
            <person name="Lin Z."/>
        </authorList>
    </citation>
    <scope>NUCLEOTIDE SEQUENCE [LARGE SCALE GENOMIC DNA]</scope>
    <source>
        <strain evidence="3 4">15-30</strain>
    </source>
</reference>
<comment type="caution">
    <text evidence="3">The sequence shown here is derived from an EMBL/GenBank/DDBJ whole genome shotgun (WGS) entry which is preliminary data.</text>
</comment>
<dbReference type="RefSeq" id="WP_369941920.1">
    <property type="nucleotide sequence ID" value="NZ_JBCLUF010000017.1"/>
</dbReference>
<dbReference type="Proteomes" id="UP001565236">
    <property type="component" value="Unassembled WGS sequence"/>
</dbReference>
<organism evidence="3 4">
    <name type="scientific">Ligilactobacillus faecis</name>
    <dbReference type="NCBI Taxonomy" id="762833"/>
    <lineage>
        <taxon>Bacteria</taxon>
        <taxon>Bacillati</taxon>
        <taxon>Bacillota</taxon>
        <taxon>Bacilli</taxon>
        <taxon>Lactobacillales</taxon>
        <taxon>Lactobacillaceae</taxon>
        <taxon>Ligilactobacillus</taxon>
    </lineage>
</organism>
<feature type="region of interest" description="Disordered" evidence="1">
    <location>
        <begin position="86"/>
        <end position="120"/>
    </location>
</feature>
<evidence type="ECO:0000256" key="2">
    <source>
        <dbReference type="SAM" id="Phobius"/>
    </source>
</evidence>
<keyword evidence="4" id="KW-1185">Reference proteome</keyword>
<protein>
    <submittedName>
        <fullName evidence="3">Uncharacterized protein</fullName>
    </submittedName>
</protein>
<gene>
    <name evidence="3" type="ORF">AALT52_05800</name>
</gene>
<accession>A0ABV4DTD1</accession>
<evidence type="ECO:0000313" key="3">
    <source>
        <dbReference type="EMBL" id="MEY8662399.1"/>
    </source>
</evidence>
<name>A0ABV4DTD1_9LACO</name>
<evidence type="ECO:0000313" key="4">
    <source>
        <dbReference type="Proteomes" id="UP001565236"/>
    </source>
</evidence>
<sequence>MDIIIIIAFYFGYVGRYDYDQAERYGEAYINFRKRRRRNWINGILIYIICVLGLFAFILYKFDPIGQTLRYFEAVQQEQVQTSQKMSERLKKESESIEKAQQELEEASEAQNDYYPEETE</sequence>